<feature type="repeat" description="Pumilio" evidence="4">
    <location>
        <begin position="199"/>
        <end position="234"/>
    </location>
</feature>
<keyword evidence="2" id="KW-0694">RNA-binding</keyword>
<dbReference type="InterPro" id="IPR001313">
    <property type="entry name" value="Pumilio_RNA-bd_rpt"/>
</dbReference>
<dbReference type="PROSITE" id="PS50302">
    <property type="entry name" value="PUM"/>
    <property type="match status" value="2"/>
</dbReference>
<dbReference type="FunCoup" id="A0A3N4KZY3">
    <property type="interactions" value="934"/>
</dbReference>
<dbReference type="Proteomes" id="UP000277580">
    <property type="component" value="Unassembled WGS sequence"/>
</dbReference>
<dbReference type="GO" id="GO:0003729">
    <property type="term" value="F:mRNA binding"/>
    <property type="evidence" value="ECO:0007669"/>
    <property type="project" value="TreeGrafter"/>
</dbReference>
<feature type="compositionally biased region" description="Acidic residues" evidence="5">
    <location>
        <begin position="74"/>
        <end position="87"/>
    </location>
</feature>
<evidence type="ECO:0000256" key="4">
    <source>
        <dbReference type="PROSITE-ProRule" id="PRU00317"/>
    </source>
</evidence>
<comment type="function">
    <text evidence="3">RNA-binding nucleolar protein required for pre-rRNA processing. Involved in production of 18S rRNA and assembly of small ribosomal subunit.</text>
</comment>
<dbReference type="Pfam" id="PF08144">
    <property type="entry name" value="CPL"/>
    <property type="match status" value="1"/>
</dbReference>
<dbReference type="SMART" id="SM00025">
    <property type="entry name" value="Pumilio"/>
    <property type="match status" value="5"/>
</dbReference>
<evidence type="ECO:0000313" key="8">
    <source>
        <dbReference type="Proteomes" id="UP000277580"/>
    </source>
</evidence>
<evidence type="ECO:0000256" key="2">
    <source>
        <dbReference type="ARBA" id="ARBA00022884"/>
    </source>
</evidence>
<protein>
    <submittedName>
        <fullName evidence="7">ARM repeat-containing protein</fullName>
    </submittedName>
</protein>
<feature type="compositionally biased region" description="Basic and acidic residues" evidence="5">
    <location>
        <begin position="88"/>
        <end position="98"/>
    </location>
</feature>
<dbReference type="PANTHER" id="PTHR13389:SF0">
    <property type="entry name" value="PUMILIO HOMOLOG 3"/>
    <property type="match status" value="1"/>
</dbReference>
<dbReference type="AlphaFoldDB" id="A0A3N4KZY3"/>
<reference evidence="7 8" key="1">
    <citation type="journal article" date="2018" name="Nat. Ecol. Evol.">
        <title>Pezizomycetes genomes reveal the molecular basis of ectomycorrhizal truffle lifestyle.</title>
        <authorList>
            <person name="Murat C."/>
            <person name="Payen T."/>
            <person name="Noel B."/>
            <person name="Kuo A."/>
            <person name="Morin E."/>
            <person name="Chen J."/>
            <person name="Kohler A."/>
            <person name="Krizsan K."/>
            <person name="Balestrini R."/>
            <person name="Da Silva C."/>
            <person name="Montanini B."/>
            <person name="Hainaut M."/>
            <person name="Levati E."/>
            <person name="Barry K.W."/>
            <person name="Belfiori B."/>
            <person name="Cichocki N."/>
            <person name="Clum A."/>
            <person name="Dockter R.B."/>
            <person name="Fauchery L."/>
            <person name="Guy J."/>
            <person name="Iotti M."/>
            <person name="Le Tacon F."/>
            <person name="Lindquist E.A."/>
            <person name="Lipzen A."/>
            <person name="Malagnac F."/>
            <person name="Mello A."/>
            <person name="Molinier V."/>
            <person name="Miyauchi S."/>
            <person name="Poulain J."/>
            <person name="Riccioni C."/>
            <person name="Rubini A."/>
            <person name="Sitrit Y."/>
            <person name="Splivallo R."/>
            <person name="Traeger S."/>
            <person name="Wang M."/>
            <person name="Zifcakova L."/>
            <person name="Wipf D."/>
            <person name="Zambonelli A."/>
            <person name="Paolocci F."/>
            <person name="Nowrousian M."/>
            <person name="Ottonello S."/>
            <person name="Baldrian P."/>
            <person name="Spatafora J.W."/>
            <person name="Henrissat B."/>
            <person name="Nagy L.G."/>
            <person name="Aury J.M."/>
            <person name="Wincker P."/>
            <person name="Grigoriev I.V."/>
            <person name="Bonfante P."/>
            <person name="Martin F.M."/>
        </authorList>
    </citation>
    <scope>NUCLEOTIDE SEQUENCE [LARGE SCALE GENOMIC DNA]</scope>
    <source>
        <strain evidence="7 8">CCBAS932</strain>
    </source>
</reference>
<dbReference type="STRING" id="1392247.A0A3N4KZY3"/>
<accession>A0A3N4KZY3</accession>
<name>A0A3N4KZY3_9PEZI</name>
<dbReference type="SUPFAM" id="SSF48371">
    <property type="entry name" value="ARM repeat"/>
    <property type="match status" value="1"/>
</dbReference>
<evidence type="ECO:0000313" key="7">
    <source>
        <dbReference type="EMBL" id="RPB14959.1"/>
    </source>
</evidence>
<dbReference type="InterPro" id="IPR011989">
    <property type="entry name" value="ARM-like"/>
</dbReference>
<dbReference type="Gene3D" id="1.25.10.10">
    <property type="entry name" value="Leucine-rich Repeat Variant"/>
    <property type="match status" value="1"/>
</dbReference>
<dbReference type="InterPro" id="IPR012959">
    <property type="entry name" value="CPL_dom"/>
</dbReference>
<feature type="repeat" description="Pumilio" evidence="4">
    <location>
        <begin position="350"/>
        <end position="386"/>
    </location>
</feature>
<feature type="compositionally biased region" description="Acidic residues" evidence="5">
    <location>
        <begin position="55"/>
        <end position="65"/>
    </location>
</feature>
<dbReference type="OrthoDB" id="497380at2759"/>
<dbReference type="GO" id="GO:0006417">
    <property type="term" value="P:regulation of translation"/>
    <property type="evidence" value="ECO:0007669"/>
    <property type="project" value="TreeGrafter"/>
</dbReference>
<dbReference type="InterPro" id="IPR033133">
    <property type="entry name" value="PUM-HD"/>
</dbReference>
<organism evidence="7 8">
    <name type="scientific">Morchella conica CCBAS932</name>
    <dbReference type="NCBI Taxonomy" id="1392247"/>
    <lineage>
        <taxon>Eukaryota</taxon>
        <taxon>Fungi</taxon>
        <taxon>Dikarya</taxon>
        <taxon>Ascomycota</taxon>
        <taxon>Pezizomycotina</taxon>
        <taxon>Pezizomycetes</taxon>
        <taxon>Pezizales</taxon>
        <taxon>Morchellaceae</taxon>
        <taxon>Morchella</taxon>
    </lineage>
</organism>
<feature type="compositionally biased region" description="Basic and acidic residues" evidence="5">
    <location>
        <begin position="108"/>
        <end position="123"/>
    </location>
</feature>
<dbReference type="PROSITE" id="PS50303">
    <property type="entry name" value="PUM_HD"/>
    <property type="match status" value="1"/>
</dbReference>
<proteinExistence type="predicted"/>
<keyword evidence="1" id="KW-0677">Repeat</keyword>
<evidence type="ECO:0000256" key="3">
    <source>
        <dbReference type="ARBA" id="ARBA00024893"/>
    </source>
</evidence>
<evidence type="ECO:0000256" key="5">
    <source>
        <dbReference type="SAM" id="MobiDB-lite"/>
    </source>
</evidence>
<dbReference type="EMBL" id="ML119115">
    <property type="protein sequence ID" value="RPB14959.1"/>
    <property type="molecule type" value="Genomic_DNA"/>
</dbReference>
<sequence>MAAPKRKQDNYPVASKKPKYGKEFTKNNSKDGETKKSKKELAAAPKSKPVLNVESDSDELDDDDALVGIKDDGSGAEEEDEEGDEEGDKMNTEGKVDGSAEAGTGSSKSKEAHAEQKRLAAERKQAKPLGNILIRGKKIWEQIRRRQLPAAERKGLIEELSKLIKGNVKELVFKHDASRIVQTALKYGDKKTKENITLELKGTYVALAQSSYGKYMVVKLMHYGSPEMKKMVVEEFYGSVRKLIKHREASFVIEDCFREYATPAQKAMLLREFYGVEFAIFKDEKDATTSLKDILEKMPDKRAIIMKSLFDLISGVVEKGAVFFTIVHKAMLEYISNAKIGTPEVTEFIELVKEHVHDIAFTKDGTQVVMRCLALGTAKDRKVMIKQLKPVTVQLATSEVAFLVLVAVFETVDDTVLVAKSLLPEFQSNFNNLAIDKFGRIAVLYPFAGRKPRLLPPSALPLLKEIDELRQTTSKKDPETRQSELRNHFSPVLIEGITGNAEDLCANSFGCQFIIEVLLGATGDKASTLERVAEQAAGDPTSEGHIVGTAFGGRMLKTLVAGGHYNPKEKKVEVVTPPINFHNLLYPKIKPHILSWATGAGSFIVVGLLETEGFEHGSDLRKELKEKKSMARLKSAVEDGNKGSSVILEALE</sequence>
<dbReference type="PANTHER" id="PTHR13389">
    <property type="entry name" value="PUMILIO HOMOLOG 3"/>
    <property type="match status" value="1"/>
</dbReference>
<evidence type="ECO:0000256" key="1">
    <source>
        <dbReference type="ARBA" id="ARBA00022737"/>
    </source>
</evidence>
<evidence type="ECO:0000259" key="6">
    <source>
        <dbReference type="PROSITE" id="PS50303"/>
    </source>
</evidence>
<feature type="domain" description="PUM-HD" evidence="6">
    <location>
        <begin position="135"/>
        <end position="486"/>
    </location>
</feature>
<dbReference type="InterPro" id="IPR016024">
    <property type="entry name" value="ARM-type_fold"/>
</dbReference>
<keyword evidence="8" id="KW-1185">Reference proteome</keyword>
<gene>
    <name evidence="7" type="ORF">P167DRAFT_533543</name>
</gene>
<dbReference type="InParanoid" id="A0A3N4KZY3"/>
<dbReference type="InterPro" id="IPR040059">
    <property type="entry name" value="PUM3"/>
</dbReference>
<dbReference type="GO" id="GO:0005730">
    <property type="term" value="C:nucleolus"/>
    <property type="evidence" value="ECO:0007669"/>
    <property type="project" value="TreeGrafter"/>
</dbReference>
<feature type="compositionally biased region" description="Basic and acidic residues" evidence="5">
    <location>
        <begin position="20"/>
        <end position="41"/>
    </location>
</feature>
<feature type="region of interest" description="Disordered" evidence="5">
    <location>
        <begin position="1"/>
        <end position="123"/>
    </location>
</feature>